<organism evidence="1 2">
    <name type="scientific">Mucilaginibacter oryzae</name>
    <dbReference type="NCBI Taxonomy" id="468058"/>
    <lineage>
        <taxon>Bacteria</taxon>
        <taxon>Pseudomonadati</taxon>
        <taxon>Bacteroidota</taxon>
        <taxon>Sphingobacteriia</taxon>
        <taxon>Sphingobacteriales</taxon>
        <taxon>Sphingobacteriaceae</taxon>
        <taxon>Mucilaginibacter</taxon>
    </lineage>
</organism>
<reference evidence="1 2" key="1">
    <citation type="submission" date="2018-05" db="EMBL/GenBank/DDBJ databases">
        <title>Genomic Encyclopedia of Archaeal and Bacterial Type Strains, Phase II (KMG-II): from individual species to whole genera.</title>
        <authorList>
            <person name="Goeker M."/>
        </authorList>
    </citation>
    <scope>NUCLEOTIDE SEQUENCE [LARGE SCALE GENOMIC DNA]</scope>
    <source>
        <strain evidence="1 2">DSM 19975</strain>
    </source>
</reference>
<gene>
    <name evidence="1" type="ORF">LX99_03221</name>
</gene>
<proteinExistence type="predicted"/>
<evidence type="ECO:0000313" key="2">
    <source>
        <dbReference type="Proteomes" id="UP000245678"/>
    </source>
</evidence>
<sequence length="210" mass="24440">MKPPVTIEIPKLLSKEPYKKVTVTEDGITIDTPPNGNPVVIPADELLAFRFSFKGIRGRAFIIGRHFTIELKTIHKKSVILKFSSYYGLRKKVYSKNWADTVNGIWEYFFSKRHTELYKRFKAGESFELCGMDFGKDSIGWENKIWLNIQDVGISYYRHYFMVYNKQDKNQQKGYAYAQDWNALVLKYLLKTITEAYQTESSGTISTVRS</sequence>
<dbReference type="Proteomes" id="UP000245678">
    <property type="component" value="Unassembled WGS sequence"/>
</dbReference>
<keyword evidence="2" id="KW-1185">Reference proteome</keyword>
<evidence type="ECO:0000313" key="1">
    <source>
        <dbReference type="EMBL" id="PWK77408.1"/>
    </source>
</evidence>
<name>A0A316HAC4_9SPHI</name>
<dbReference type="EMBL" id="QGHA01000005">
    <property type="protein sequence ID" value="PWK77408.1"/>
    <property type="molecule type" value="Genomic_DNA"/>
</dbReference>
<dbReference type="AlphaFoldDB" id="A0A316HAC4"/>
<protein>
    <submittedName>
        <fullName evidence="1">Uncharacterized protein</fullName>
    </submittedName>
</protein>
<accession>A0A316HAC4</accession>
<dbReference type="RefSeq" id="WP_146203144.1">
    <property type="nucleotide sequence ID" value="NZ_QGHA01000005.1"/>
</dbReference>
<comment type="caution">
    <text evidence="1">The sequence shown here is derived from an EMBL/GenBank/DDBJ whole genome shotgun (WGS) entry which is preliminary data.</text>
</comment>